<feature type="domain" description="HMG box" evidence="4">
    <location>
        <begin position="50"/>
        <end position="122"/>
    </location>
</feature>
<evidence type="ECO:0000256" key="1">
    <source>
        <dbReference type="ARBA" id="ARBA00023125"/>
    </source>
</evidence>
<dbReference type="GO" id="GO:0005634">
    <property type="term" value="C:nucleus"/>
    <property type="evidence" value="ECO:0007669"/>
    <property type="project" value="UniProtKB-UniRule"/>
</dbReference>
<evidence type="ECO:0000259" key="4">
    <source>
        <dbReference type="PROSITE" id="PS50118"/>
    </source>
</evidence>
<feature type="domain" description="HMG box" evidence="4">
    <location>
        <begin position="161"/>
        <end position="227"/>
    </location>
</feature>
<keyword evidence="6" id="KW-1185">Reference proteome</keyword>
<dbReference type="InterPro" id="IPR050342">
    <property type="entry name" value="HMGB"/>
</dbReference>
<protein>
    <recommendedName>
        <fullName evidence="4">HMG box domain-containing protein</fullName>
    </recommendedName>
</protein>
<dbReference type="GeneID" id="92179101"/>
<dbReference type="InterPro" id="IPR036910">
    <property type="entry name" value="HMG_box_dom_sf"/>
</dbReference>
<dbReference type="EMBL" id="JBCAWK010000003">
    <property type="protein sequence ID" value="KAK8864592.1"/>
    <property type="molecule type" value="Genomic_DNA"/>
</dbReference>
<dbReference type="PANTHER" id="PTHR48112">
    <property type="entry name" value="HIGH MOBILITY GROUP PROTEIN DSP1"/>
    <property type="match status" value="1"/>
</dbReference>
<dbReference type="Pfam" id="PF00505">
    <property type="entry name" value="HMG_box"/>
    <property type="match status" value="2"/>
</dbReference>
<reference evidence="5 6" key="1">
    <citation type="journal article" date="2024" name="bioRxiv">
        <title>Comparative genomics of Cryptococcus and Kwoniella reveals pathogenesis evolution and contrasting karyotype dynamics via intercentromeric recombination or chromosome fusion.</title>
        <authorList>
            <person name="Coelho M.A."/>
            <person name="David-Palma M."/>
            <person name="Shea T."/>
            <person name="Bowers K."/>
            <person name="McGinley-Smith S."/>
            <person name="Mohammad A.W."/>
            <person name="Gnirke A."/>
            <person name="Yurkov A.M."/>
            <person name="Nowrousian M."/>
            <person name="Sun S."/>
            <person name="Cuomo C.A."/>
            <person name="Heitman J."/>
        </authorList>
    </citation>
    <scope>NUCLEOTIDE SEQUENCE [LARGE SCALE GENOMIC DNA]</scope>
    <source>
        <strain evidence="5 6">CBS 13917</strain>
    </source>
</reference>
<sequence>MLSLFRPATIMRVTTGTAPGRVVALRMMNTSAVVYAGKKKTVDPTLPAVPRGPPTPYTLFFKSFVSSSASDHRKPDGKLDMRALTSAAGSAWSSLSTSEKQSYESQAVDGKKVFEKAYQAFWESTTPETREAIKKATGKEVKPPGGKKAFKQSVKERAGNPGKPLSSYLAFAKEVRDEERVAVPDHLEGNEKQQFIAKETGNLWKALSESEKQKYKDQYTEQKAKWETWKATQADKADL</sequence>
<dbReference type="RefSeq" id="XP_066804888.1">
    <property type="nucleotide sequence ID" value="XM_066944965.1"/>
</dbReference>
<dbReference type="SUPFAM" id="SSF47095">
    <property type="entry name" value="HMG-box"/>
    <property type="match status" value="2"/>
</dbReference>
<feature type="region of interest" description="Disordered" evidence="3">
    <location>
        <begin position="136"/>
        <end position="161"/>
    </location>
</feature>
<dbReference type="PROSITE" id="PS50118">
    <property type="entry name" value="HMG_BOX_2"/>
    <property type="match status" value="2"/>
</dbReference>
<feature type="DNA-binding region" description="HMG box" evidence="2">
    <location>
        <begin position="161"/>
        <end position="227"/>
    </location>
</feature>
<dbReference type="Proteomes" id="UP001388673">
    <property type="component" value="Unassembled WGS sequence"/>
</dbReference>
<dbReference type="AlphaFoldDB" id="A0AAW0Z3F9"/>
<evidence type="ECO:0000313" key="5">
    <source>
        <dbReference type="EMBL" id="KAK8864592.1"/>
    </source>
</evidence>
<dbReference type="KEGG" id="kne:92179101"/>
<keyword evidence="1 2" id="KW-0238">DNA-binding</keyword>
<evidence type="ECO:0000256" key="3">
    <source>
        <dbReference type="SAM" id="MobiDB-lite"/>
    </source>
</evidence>
<comment type="caution">
    <text evidence="5">The sequence shown here is derived from an EMBL/GenBank/DDBJ whole genome shotgun (WGS) entry which is preliminary data.</text>
</comment>
<gene>
    <name evidence="5" type="ORF">IAR55_001842</name>
</gene>
<proteinExistence type="predicted"/>
<feature type="DNA-binding region" description="HMG box" evidence="2">
    <location>
        <begin position="50"/>
        <end position="122"/>
    </location>
</feature>
<evidence type="ECO:0000256" key="2">
    <source>
        <dbReference type="PROSITE-ProRule" id="PRU00267"/>
    </source>
</evidence>
<dbReference type="SMART" id="SM00398">
    <property type="entry name" value="HMG"/>
    <property type="match status" value="2"/>
</dbReference>
<dbReference type="GO" id="GO:0003677">
    <property type="term" value="F:DNA binding"/>
    <property type="evidence" value="ECO:0007669"/>
    <property type="project" value="UniProtKB-UniRule"/>
</dbReference>
<keyword evidence="2" id="KW-0539">Nucleus</keyword>
<evidence type="ECO:0000313" key="6">
    <source>
        <dbReference type="Proteomes" id="UP001388673"/>
    </source>
</evidence>
<dbReference type="Gene3D" id="1.10.30.10">
    <property type="entry name" value="High mobility group box domain"/>
    <property type="match status" value="2"/>
</dbReference>
<accession>A0AAW0Z3F9</accession>
<dbReference type="PANTHER" id="PTHR48112:SF22">
    <property type="entry name" value="MITOCHONDRIAL TRANSCRIPTION FACTOR A, ISOFORM B"/>
    <property type="match status" value="1"/>
</dbReference>
<organism evidence="5 6">
    <name type="scientific">Kwoniella newhampshirensis</name>
    <dbReference type="NCBI Taxonomy" id="1651941"/>
    <lineage>
        <taxon>Eukaryota</taxon>
        <taxon>Fungi</taxon>
        <taxon>Dikarya</taxon>
        <taxon>Basidiomycota</taxon>
        <taxon>Agaricomycotina</taxon>
        <taxon>Tremellomycetes</taxon>
        <taxon>Tremellales</taxon>
        <taxon>Cryptococcaceae</taxon>
        <taxon>Kwoniella</taxon>
    </lineage>
</organism>
<name>A0AAW0Z3F9_9TREE</name>
<dbReference type="InterPro" id="IPR009071">
    <property type="entry name" value="HMG_box_dom"/>
</dbReference>